<evidence type="ECO:0000256" key="1">
    <source>
        <dbReference type="SAM" id="Phobius"/>
    </source>
</evidence>
<evidence type="ECO:0008006" key="4">
    <source>
        <dbReference type="Google" id="ProtNLM"/>
    </source>
</evidence>
<accession>A0A1I0QHL6</accession>
<evidence type="ECO:0000313" key="3">
    <source>
        <dbReference type="Proteomes" id="UP000199650"/>
    </source>
</evidence>
<dbReference type="EMBL" id="FOJB01000001">
    <property type="protein sequence ID" value="SEW26479.1"/>
    <property type="molecule type" value="Genomic_DNA"/>
</dbReference>
<name>A0A1I0QHL6_9RHOB</name>
<keyword evidence="1" id="KW-0472">Membrane</keyword>
<gene>
    <name evidence="2" type="ORF">SAMN05444851_2569</name>
</gene>
<keyword evidence="3" id="KW-1185">Reference proteome</keyword>
<reference evidence="2 3" key="1">
    <citation type="submission" date="2016-10" db="EMBL/GenBank/DDBJ databases">
        <authorList>
            <person name="de Groot N.N."/>
        </authorList>
    </citation>
    <scope>NUCLEOTIDE SEQUENCE [LARGE SCALE GENOMIC DNA]</scope>
    <source>
        <strain evidence="2 3">DSM 29439</strain>
    </source>
</reference>
<dbReference type="OrthoDB" id="7362327at2"/>
<proteinExistence type="predicted"/>
<dbReference type="AlphaFoldDB" id="A0A1I0QHL6"/>
<dbReference type="Proteomes" id="UP000199650">
    <property type="component" value="Unassembled WGS sequence"/>
</dbReference>
<dbReference type="STRING" id="1173584.SAMN05444851_2569"/>
<feature type="transmembrane region" description="Helical" evidence="1">
    <location>
        <begin position="16"/>
        <end position="47"/>
    </location>
</feature>
<protein>
    <recommendedName>
        <fullName evidence="4">DUF3329 domain-containing protein</fullName>
    </recommendedName>
</protein>
<sequence>MFDLHVPFFNPLWRRVVVVAICLGWALVELAFGSVGFAVIFGAAGLYTAHQFFIRWTQTAENEDRNA</sequence>
<keyword evidence="1" id="KW-0812">Transmembrane</keyword>
<evidence type="ECO:0000313" key="2">
    <source>
        <dbReference type="EMBL" id="SEW26479.1"/>
    </source>
</evidence>
<organism evidence="2 3">
    <name type="scientific">Aliiroseovarius sediminilitoris</name>
    <dbReference type="NCBI Taxonomy" id="1173584"/>
    <lineage>
        <taxon>Bacteria</taxon>
        <taxon>Pseudomonadati</taxon>
        <taxon>Pseudomonadota</taxon>
        <taxon>Alphaproteobacteria</taxon>
        <taxon>Rhodobacterales</taxon>
        <taxon>Paracoccaceae</taxon>
        <taxon>Aliiroseovarius</taxon>
    </lineage>
</organism>
<keyword evidence="1" id="KW-1133">Transmembrane helix</keyword>